<sequence>MAKNKKTPDTTSTELVPVASPATPAAAPQPTFADQVGEVVTGSVRTVRGVLPTRRLPVYLAGAALAVTGLVEAPGLIAAGLAYEALRRWEPAPAAH</sequence>
<dbReference type="EMBL" id="JBBEGN010000006">
    <property type="protein sequence ID" value="MEJ2869096.1"/>
    <property type="molecule type" value="Genomic_DNA"/>
</dbReference>
<organism evidence="3 4">
    <name type="scientific">Actinomycetospora aurantiaca</name>
    <dbReference type="NCBI Taxonomy" id="3129233"/>
    <lineage>
        <taxon>Bacteria</taxon>
        <taxon>Bacillati</taxon>
        <taxon>Actinomycetota</taxon>
        <taxon>Actinomycetes</taxon>
        <taxon>Pseudonocardiales</taxon>
        <taxon>Pseudonocardiaceae</taxon>
        <taxon>Actinomycetospora</taxon>
    </lineage>
</organism>
<protein>
    <submittedName>
        <fullName evidence="3">Uncharacterized protein</fullName>
    </submittedName>
</protein>
<gene>
    <name evidence="3" type="ORF">WCD74_15085</name>
</gene>
<evidence type="ECO:0000256" key="2">
    <source>
        <dbReference type="SAM" id="Phobius"/>
    </source>
</evidence>
<proteinExistence type="predicted"/>
<accession>A0ABU8MPB5</accession>
<keyword evidence="2" id="KW-1133">Transmembrane helix</keyword>
<dbReference type="Proteomes" id="UP001385809">
    <property type="component" value="Unassembled WGS sequence"/>
</dbReference>
<keyword evidence="4" id="KW-1185">Reference proteome</keyword>
<name>A0ABU8MPB5_9PSEU</name>
<feature type="region of interest" description="Disordered" evidence="1">
    <location>
        <begin position="1"/>
        <end position="30"/>
    </location>
</feature>
<feature type="compositionally biased region" description="Low complexity" evidence="1">
    <location>
        <begin position="16"/>
        <end position="30"/>
    </location>
</feature>
<reference evidence="3 4" key="1">
    <citation type="submission" date="2024-03" db="EMBL/GenBank/DDBJ databases">
        <title>Actinomycetospora sp. OC33-EN08, a novel actinomycete isolated from wild orchid (Aerides multiflora).</title>
        <authorList>
            <person name="Suriyachadkun C."/>
        </authorList>
    </citation>
    <scope>NUCLEOTIDE SEQUENCE [LARGE SCALE GENOMIC DNA]</scope>
    <source>
        <strain evidence="3 4">OC33-EN08</strain>
    </source>
</reference>
<evidence type="ECO:0000313" key="3">
    <source>
        <dbReference type="EMBL" id="MEJ2869096.1"/>
    </source>
</evidence>
<dbReference type="RefSeq" id="WP_337695675.1">
    <property type="nucleotide sequence ID" value="NZ_JBBEGN010000006.1"/>
</dbReference>
<comment type="caution">
    <text evidence="3">The sequence shown here is derived from an EMBL/GenBank/DDBJ whole genome shotgun (WGS) entry which is preliminary data.</text>
</comment>
<evidence type="ECO:0000256" key="1">
    <source>
        <dbReference type="SAM" id="MobiDB-lite"/>
    </source>
</evidence>
<keyword evidence="2" id="KW-0472">Membrane</keyword>
<evidence type="ECO:0000313" key="4">
    <source>
        <dbReference type="Proteomes" id="UP001385809"/>
    </source>
</evidence>
<keyword evidence="2" id="KW-0812">Transmembrane</keyword>
<feature type="transmembrane region" description="Helical" evidence="2">
    <location>
        <begin position="58"/>
        <end position="83"/>
    </location>
</feature>